<dbReference type="InterPro" id="IPR039567">
    <property type="entry name" value="Gly-zipper"/>
</dbReference>
<proteinExistence type="predicted"/>
<dbReference type="Proteomes" id="UP000092839">
    <property type="component" value="Chromosome"/>
</dbReference>
<sequence length="144" mass="14811">MMPKFALSMLVALAACAPLQEAAAQESTLGGALFGGAAGAIVGGALGGGRGAAVGAIVGATTGAAIGAQGEPRPGGYRYYQGGCYVEQPGGWQEVSPRYCGVQAQYAPPPPRYYDNTPRCMRSSTYDPRRGTFIGRDGYERPCP</sequence>
<keyword evidence="1" id="KW-0732">Signal</keyword>
<feature type="chain" id="PRO_5008530755" description="Glycine zipper domain-containing protein" evidence="1">
    <location>
        <begin position="23"/>
        <end position="144"/>
    </location>
</feature>
<dbReference type="AlphaFoldDB" id="A0A1B1UMX9"/>
<dbReference type="EMBL" id="CP016428">
    <property type="protein sequence ID" value="ANW04064.1"/>
    <property type="molecule type" value="Genomic_DNA"/>
</dbReference>
<feature type="domain" description="Glycine zipper" evidence="2">
    <location>
        <begin position="30"/>
        <end position="70"/>
    </location>
</feature>
<evidence type="ECO:0000256" key="1">
    <source>
        <dbReference type="SAM" id="SignalP"/>
    </source>
</evidence>
<evidence type="ECO:0000313" key="3">
    <source>
        <dbReference type="EMBL" id="ANW04064.1"/>
    </source>
</evidence>
<reference evidence="3 4" key="1">
    <citation type="submission" date="2016-07" db="EMBL/GenBank/DDBJ databases">
        <title>Complete genome sequence of Bradyrhizobium icense LMTR 13T, a potential inoculant strain isolated from lima bean (Phaseolus lunatus) in Peru.</title>
        <authorList>
            <person name="Ormeno-Orrillo E."/>
            <person name="Duran D."/>
            <person name="Rogel M.A."/>
            <person name="Rey L."/>
            <person name="Imperial J."/>
            <person name="Ruiz-Argueso T."/>
            <person name="Martinez-Romero E."/>
        </authorList>
    </citation>
    <scope>NUCLEOTIDE SEQUENCE [LARGE SCALE GENOMIC DNA]</scope>
    <source>
        <strain evidence="3 4">LMTR 13</strain>
    </source>
</reference>
<dbReference type="OrthoDB" id="8256112at2"/>
<feature type="signal peptide" evidence="1">
    <location>
        <begin position="1"/>
        <end position="22"/>
    </location>
</feature>
<name>A0A1B1UMX9_9BRAD</name>
<gene>
    <name evidence="3" type="ORF">LMTR13_31900</name>
</gene>
<dbReference type="PROSITE" id="PS51257">
    <property type="entry name" value="PROKAR_LIPOPROTEIN"/>
    <property type="match status" value="1"/>
</dbReference>
<protein>
    <recommendedName>
        <fullName evidence="2">Glycine zipper domain-containing protein</fullName>
    </recommendedName>
</protein>
<dbReference type="Pfam" id="PF13488">
    <property type="entry name" value="Gly-zipper_Omp"/>
    <property type="match status" value="1"/>
</dbReference>
<evidence type="ECO:0000259" key="2">
    <source>
        <dbReference type="Pfam" id="PF13488"/>
    </source>
</evidence>
<dbReference type="KEGG" id="bic:LMTR13_31900"/>
<accession>A0A1B1UMX9</accession>
<keyword evidence="4" id="KW-1185">Reference proteome</keyword>
<organism evidence="3 4">
    <name type="scientific">Bradyrhizobium icense</name>
    <dbReference type="NCBI Taxonomy" id="1274631"/>
    <lineage>
        <taxon>Bacteria</taxon>
        <taxon>Pseudomonadati</taxon>
        <taxon>Pseudomonadota</taxon>
        <taxon>Alphaproteobacteria</taxon>
        <taxon>Hyphomicrobiales</taxon>
        <taxon>Nitrobacteraceae</taxon>
        <taxon>Bradyrhizobium</taxon>
    </lineage>
</organism>
<evidence type="ECO:0000313" key="4">
    <source>
        <dbReference type="Proteomes" id="UP000092839"/>
    </source>
</evidence>